<dbReference type="EMBL" id="LNQE01000601">
    <property type="protein sequence ID" value="KUG25783.1"/>
    <property type="molecule type" value="Genomic_DNA"/>
</dbReference>
<organism evidence="1">
    <name type="scientific">hydrocarbon metagenome</name>
    <dbReference type="NCBI Taxonomy" id="938273"/>
    <lineage>
        <taxon>unclassified sequences</taxon>
        <taxon>metagenomes</taxon>
        <taxon>ecological metagenomes</taxon>
    </lineage>
</organism>
<accession>A0A0W8FXW5</accession>
<reference evidence="1" key="1">
    <citation type="journal article" date="2015" name="Proc. Natl. Acad. Sci. U.S.A.">
        <title>Networks of energetic and metabolic interactions define dynamics in microbial communities.</title>
        <authorList>
            <person name="Embree M."/>
            <person name="Liu J.K."/>
            <person name="Al-Bassam M.M."/>
            <person name="Zengler K."/>
        </authorList>
    </citation>
    <scope>NUCLEOTIDE SEQUENCE</scope>
</reference>
<proteinExistence type="predicted"/>
<gene>
    <name evidence="1" type="ORF">ASZ90_004389</name>
</gene>
<dbReference type="AlphaFoldDB" id="A0A0W8FXW5"/>
<evidence type="ECO:0000313" key="1">
    <source>
        <dbReference type="EMBL" id="KUG25783.1"/>
    </source>
</evidence>
<protein>
    <submittedName>
        <fullName evidence="1">Uncharacterized protein</fullName>
    </submittedName>
</protein>
<comment type="caution">
    <text evidence="1">The sequence shown here is derived from an EMBL/GenBank/DDBJ whole genome shotgun (WGS) entry which is preliminary data.</text>
</comment>
<name>A0A0W8FXW5_9ZZZZ</name>
<sequence length="61" mass="6759">MGIITENPNPMITAVIKKTSKTENSRLNPFFSKNITSGFNINASNIEMTSKTIISKIITEK</sequence>